<evidence type="ECO:0000313" key="2">
    <source>
        <dbReference type="Proteomes" id="UP000294933"/>
    </source>
</evidence>
<evidence type="ECO:0000313" key="1">
    <source>
        <dbReference type="EMBL" id="TDL15874.1"/>
    </source>
</evidence>
<proteinExistence type="predicted"/>
<name>A0A4Y7PK67_9AGAM</name>
<organism evidence="1 2">
    <name type="scientific">Rickenella mellea</name>
    <dbReference type="NCBI Taxonomy" id="50990"/>
    <lineage>
        <taxon>Eukaryota</taxon>
        <taxon>Fungi</taxon>
        <taxon>Dikarya</taxon>
        <taxon>Basidiomycota</taxon>
        <taxon>Agaricomycotina</taxon>
        <taxon>Agaricomycetes</taxon>
        <taxon>Hymenochaetales</taxon>
        <taxon>Rickenellaceae</taxon>
        <taxon>Rickenella</taxon>
    </lineage>
</organism>
<dbReference type="VEuPathDB" id="FungiDB:BD410DRAFT_844828"/>
<keyword evidence="2" id="KW-1185">Reference proteome</keyword>
<accession>A0A4Y7PK67</accession>
<reference evidence="1 2" key="1">
    <citation type="submission" date="2018-06" db="EMBL/GenBank/DDBJ databases">
        <title>A transcriptomic atlas of mushroom development highlights an independent origin of complex multicellularity.</title>
        <authorList>
            <consortium name="DOE Joint Genome Institute"/>
            <person name="Krizsan K."/>
            <person name="Almasi E."/>
            <person name="Merenyi Z."/>
            <person name="Sahu N."/>
            <person name="Viragh M."/>
            <person name="Koszo T."/>
            <person name="Mondo S."/>
            <person name="Kiss B."/>
            <person name="Balint B."/>
            <person name="Kues U."/>
            <person name="Barry K."/>
            <person name="Hegedus J.C."/>
            <person name="Henrissat B."/>
            <person name="Johnson J."/>
            <person name="Lipzen A."/>
            <person name="Ohm R."/>
            <person name="Nagy I."/>
            <person name="Pangilinan J."/>
            <person name="Yan J."/>
            <person name="Xiong Y."/>
            <person name="Grigoriev I.V."/>
            <person name="Hibbett D.S."/>
            <person name="Nagy L.G."/>
        </authorList>
    </citation>
    <scope>NUCLEOTIDE SEQUENCE [LARGE SCALE GENOMIC DNA]</scope>
    <source>
        <strain evidence="1 2">SZMC22713</strain>
    </source>
</reference>
<evidence type="ECO:0008006" key="3">
    <source>
        <dbReference type="Google" id="ProtNLM"/>
    </source>
</evidence>
<dbReference type="AlphaFoldDB" id="A0A4Y7PK67"/>
<dbReference type="EMBL" id="ML170258">
    <property type="protein sequence ID" value="TDL15874.1"/>
    <property type="molecule type" value="Genomic_DNA"/>
</dbReference>
<gene>
    <name evidence="1" type="ORF">BD410DRAFT_844828</name>
</gene>
<protein>
    <recommendedName>
        <fullName evidence="3">F-box domain-containing protein</fullName>
    </recommendedName>
</protein>
<sequence length="413" mass="47194">MPLPPEIWREIVRLATYTPTCFDTSPHPDEWNPLSEEFIELYEANFRTKRALAFVSRQIHHITLGFLCDVLVIESLDYDPAHGVICKQLGRITPLIPFLRTTQHLLVDFISHDYIDEIAQSLEQILRQCHNLRGLYLGFPGVGALELVDAQLSLYGIAVQTQIAMAVCPGLQFLDIRGQIWENVYTNLLNRVSSNLRSHQMSAWARNMKNEFNIAMTPHHPEEIILPQLSSCHWLTNRGTNLSFSKFHMSSLTYLVIGIPSPRDILSEILQSASDSISTLRLERPCAVDYDVLSLALRAPRLQLLAYPIFRGSVAWLTNELHHDTLREVSVEYDLYHNPFGTPEEILRDHFHPISAARFPMLSTVTLMPMDGPHNVLGVYDLENGERLEDGDTFRPIKLYLRGMRTTISKEKV</sequence>
<dbReference type="Proteomes" id="UP000294933">
    <property type="component" value="Unassembled WGS sequence"/>
</dbReference>